<dbReference type="PANTHER" id="PTHR30046:SF0">
    <property type="entry name" value="FLAGELLAR M-RING PROTEIN"/>
    <property type="match status" value="1"/>
</dbReference>
<evidence type="ECO:0000256" key="8">
    <source>
        <dbReference type="ARBA" id="ARBA00022989"/>
    </source>
</evidence>
<evidence type="ECO:0000256" key="5">
    <source>
        <dbReference type="ARBA" id="ARBA00017949"/>
    </source>
</evidence>
<dbReference type="Gene3D" id="3.30.300.30">
    <property type="match status" value="1"/>
</dbReference>
<keyword evidence="8 13" id="KW-1133">Transmembrane helix</keyword>
<dbReference type="PRINTS" id="PR01009">
    <property type="entry name" value="FLGMRINGFLIF"/>
</dbReference>
<proteinExistence type="inferred from homology"/>
<feature type="compositionally biased region" description="Polar residues" evidence="12">
    <location>
        <begin position="290"/>
        <end position="299"/>
    </location>
</feature>
<evidence type="ECO:0000256" key="12">
    <source>
        <dbReference type="SAM" id="MobiDB-lite"/>
    </source>
</evidence>
<evidence type="ECO:0000256" key="10">
    <source>
        <dbReference type="ARBA" id="ARBA00023143"/>
    </source>
</evidence>
<evidence type="ECO:0000256" key="4">
    <source>
        <dbReference type="ARBA" id="ARBA00007971"/>
    </source>
</evidence>
<sequence>MFLSEKWGALSGIGKAAFIVACFSALLLPLIGFYGFYSSDMAPIYQGLSEEDASKVVTNLSENKIEYQLKNGGRDIYVASDKLDAARLQLAGDGVRLGSGIGFEIFDEMEYGVSEFAQKINYQRALQGELSRTIASLDGIKYARVHLVLPEERLFEKKDRAPKASVNLMLEEDALVSATRIQGIQRIVANSVEGLSPERVIVSDNDGEVLSVLTEDGSFQVSATNQRKESLERALTRKCSDLMEKMFGYDRTVVNVDVSLTGAEIKRRTESVVGADDGLSGVLVSKRISTSNNRQNSKKTTAEAMDSSSQTEEMSYRTGTKIEEAVVSAGQIAKLSVSAVVPVSVTDRQLEDLSDLLKTTVGFDSERGDSIAVRRMAFVDINATNEKIVKSVAEPKNANDVGLVRKSSAPIDALGNYSVLIGVGGVLVGFVLFLLSFFVRRPRSLSDSEREILLENIQSWIASDEAAIEGERIR</sequence>
<keyword evidence="16" id="KW-0282">Flagellum</keyword>
<dbReference type="GO" id="GO:0003774">
    <property type="term" value="F:cytoskeletal motor activity"/>
    <property type="evidence" value="ECO:0007669"/>
    <property type="project" value="InterPro"/>
</dbReference>
<keyword evidence="6" id="KW-1003">Cell membrane</keyword>
<comment type="subunit">
    <text evidence="11">The basal body constitutes a major portion of the flagellar organelle and consists of four rings (L,P,S, and M) mounted on a central rod. The M ring is integral to the inner membrane of the cell and may be connected to the flagellar rod via the S ring. The S (supramembrane ring) lies just distal to the M ring. The L and P rings lie in the outer membrane and the periplasmic space, respectively.</text>
</comment>
<evidence type="ECO:0000256" key="11">
    <source>
        <dbReference type="ARBA" id="ARBA00025936"/>
    </source>
</evidence>
<protein>
    <recommendedName>
        <fullName evidence="5">Flagellar M-ring protein</fullName>
    </recommendedName>
</protein>
<evidence type="ECO:0000256" key="1">
    <source>
        <dbReference type="ARBA" id="ARBA00003820"/>
    </source>
</evidence>
<keyword evidence="16" id="KW-0969">Cilium</keyword>
<evidence type="ECO:0000313" key="16">
    <source>
        <dbReference type="EMBL" id="AUM12962.1"/>
    </source>
</evidence>
<feature type="transmembrane region" description="Helical" evidence="13">
    <location>
        <begin position="417"/>
        <end position="439"/>
    </location>
</feature>
<dbReference type="Pfam" id="PF08345">
    <property type="entry name" value="YscJ_FliF_C"/>
    <property type="match status" value="1"/>
</dbReference>
<dbReference type="GO" id="GO:0071973">
    <property type="term" value="P:bacterial-type flagellum-dependent cell motility"/>
    <property type="evidence" value="ECO:0007669"/>
    <property type="project" value="InterPro"/>
</dbReference>
<feature type="region of interest" description="Disordered" evidence="12">
    <location>
        <begin position="290"/>
        <end position="313"/>
    </location>
</feature>
<keyword evidence="16" id="KW-0966">Cell projection</keyword>
<feature type="domain" description="Flagellar M-ring N-terminal" evidence="14">
    <location>
        <begin position="39"/>
        <end position="211"/>
    </location>
</feature>
<evidence type="ECO:0000256" key="9">
    <source>
        <dbReference type="ARBA" id="ARBA00023136"/>
    </source>
</evidence>
<comment type="subcellular location">
    <subcellularLocation>
        <location evidence="2">Bacterial flagellum basal body</location>
    </subcellularLocation>
    <subcellularLocation>
        <location evidence="3">Cell membrane</location>
        <topology evidence="3">Multi-pass membrane protein</topology>
    </subcellularLocation>
</comment>
<comment type="function">
    <text evidence="1">The M ring may be actively involved in energy transduction.</text>
</comment>
<accession>A0A2K9LL04</accession>
<comment type="similarity">
    <text evidence="4">Belongs to the FliF family.</text>
</comment>
<dbReference type="PIRSF" id="PIRSF004862">
    <property type="entry name" value="FliF"/>
    <property type="match status" value="1"/>
</dbReference>
<dbReference type="InterPro" id="IPR013556">
    <property type="entry name" value="Flag_M-ring_C"/>
</dbReference>
<keyword evidence="17" id="KW-1185">Reference proteome</keyword>
<dbReference type="InterPro" id="IPR043427">
    <property type="entry name" value="YscJ/FliF"/>
</dbReference>
<keyword evidence="10" id="KW-0975">Bacterial flagellum</keyword>
<dbReference type="InterPro" id="IPR006182">
    <property type="entry name" value="FliF_N_dom"/>
</dbReference>
<evidence type="ECO:0000313" key="17">
    <source>
        <dbReference type="Proteomes" id="UP000235116"/>
    </source>
</evidence>
<dbReference type="PANTHER" id="PTHR30046">
    <property type="entry name" value="FLAGELLAR M-RING PROTEIN"/>
    <property type="match status" value="1"/>
</dbReference>
<evidence type="ECO:0000256" key="3">
    <source>
        <dbReference type="ARBA" id="ARBA00004651"/>
    </source>
</evidence>
<evidence type="ECO:0000256" key="2">
    <source>
        <dbReference type="ARBA" id="ARBA00004117"/>
    </source>
</evidence>
<feature type="domain" description="Flagellar M-ring C-terminal" evidence="15">
    <location>
        <begin position="244"/>
        <end position="378"/>
    </location>
</feature>
<reference evidence="17" key="1">
    <citation type="submission" date="2017-08" db="EMBL/GenBank/DDBJ databases">
        <title>Direct submision.</title>
        <authorList>
            <person name="Kim S.-J."/>
            <person name="Rhee S.-K."/>
        </authorList>
    </citation>
    <scope>NUCLEOTIDE SEQUENCE [LARGE SCALE GENOMIC DNA]</scope>
    <source>
        <strain evidence="17">GI5</strain>
    </source>
</reference>
<dbReference type="RefSeq" id="WP_101894341.1">
    <property type="nucleotide sequence ID" value="NZ_CP022684.1"/>
</dbReference>
<dbReference type="EMBL" id="CP022684">
    <property type="protein sequence ID" value="AUM12962.1"/>
    <property type="molecule type" value="Genomic_DNA"/>
</dbReference>
<keyword evidence="9 13" id="KW-0472">Membrane</keyword>
<keyword evidence="7 13" id="KW-0812">Transmembrane</keyword>
<name>A0A2K9LL04_9GAMM</name>
<dbReference type="GO" id="GO:0005886">
    <property type="term" value="C:plasma membrane"/>
    <property type="evidence" value="ECO:0007669"/>
    <property type="project" value="UniProtKB-SubCell"/>
</dbReference>
<dbReference type="InterPro" id="IPR000067">
    <property type="entry name" value="FlgMring_FliF"/>
</dbReference>
<dbReference type="Pfam" id="PF01514">
    <property type="entry name" value="YscJ_FliF"/>
    <property type="match status" value="1"/>
</dbReference>
<dbReference type="Proteomes" id="UP000235116">
    <property type="component" value="Chromosome"/>
</dbReference>
<evidence type="ECO:0000259" key="14">
    <source>
        <dbReference type="Pfam" id="PF01514"/>
    </source>
</evidence>
<feature type="transmembrane region" description="Helical" evidence="13">
    <location>
        <begin position="12"/>
        <end position="37"/>
    </location>
</feature>
<dbReference type="InterPro" id="IPR045851">
    <property type="entry name" value="AMP-bd_C_sf"/>
</dbReference>
<dbReference type="OrthoDB" id="8554211at2"/>
<evidence type="ECO:0000259" key="15">
    <source>
        <dbReference type="Pfam" id="PF08345"/>
    </source>
</evidence>
<evidence type="ECO:0000256" key="6">
    <source>
        <dbReference type="ARBA" id="ARBA00022475"/>
    </source>
</evidence>
<dbReference type="GO" id="GO:0009431">
    <property type="term" value="C:bacterial-type flagellum basal body, MS ring"/>
    <property type="evidence" value="ECO:0007669"/>
    <property type="project" value="InterPro"/>
</dbReference>
<dbReference type="KEGG" id="kak:Kalk_11230"/>
<dbReference type="AlphaFoldDB" id="A0A2K9LL04"/>
<gene>
    <name evidence="16" type="primary">fliF</name>
    <name evidence="16" type="ORF">Kalk_11230</name>
</gene>
<organism evidence="16 17">
    <name type="scientific">Ketobacter alkanivorans</name>
    <dbReference type="NCBI Taxonomy" id="1917421"/>
    <lineage>
        <taxon>Bacteria</taxon>
        <taxon>Pseudomonadati</taxon>
        <taxon>Pseudomonadota</taxon>
        <taxon>Gammaproteobacteria</taxon>
        <taxon>Pseudomonadales</taxon>
        <taxon>Ketobacteraceae</taxon>
        <taxon>Ketobacter</taxon>
    </lineage>
</organism>
<dbReference type="NCBIfam" id="TIGR00206">
    <property type="entry name" value="fliF"/>
    <property type="match status" value="1"/>
</dbReference>
<evidence type="ECO:0000256" key="7">
    <source>
        <dbReference type="ARBA" id="ARBA00022692"/>
    </source>
</evidence>
<evidence type="ECO:0000256" key="13">
    <source>
        <dbReference type="SAM" id="Phobius"/>
    </source>
</evidence>